<dbReference type="InterPro" id="IPR036388">
    <property type="entry name" value="WH-like_DNA-bd_sf"/>
</dbReference>
<keyword evidence="2" id="KW-0805">Transcription regulation</keyword>
<dbReference type="SUPFAM" id="SSF53850">
    <property type="entry name" value="Periplasmic binding protein-like II"/>
    <property type="match status" value="1"/>
</dbReference>
<dbReference type="FunFam" id="1.10.10.10:FF:000001">
    <property type="entry name" value="LysR family transcriptional regulator"/>
    <property type="match status" value="1"/>
</dbReference>
<evidence type="ECO:0000256" key="1">
    <source>
        <dbReference type="ARBA" id="ARBA00009437"/>
    </source>
</evidence>
<dbReference type="STRING" id="1515746.HR45_15180"/>
<organism evidence="6 7">
    <name type="scientific">Shewanella mangrovi</name>
    <dbReference type="NCBI Taxonomy" id="1515746"/>
    <lineage>
        <taxon>Bacteria</taxon>
        <taxon>Pseudomonadati</taxon>
        <taxon>Pseudomonadota</taxon>
        <taxon>Gammaproteobacteria</taxon>
        <taxon>Alteromonadales</taxon>
        <taxon>Shewanellaceae</taxon>
        <taxon>Shewanella</taxon>
    </lineage>
</organism>
<dbReference type="InterPro" id="IPR005119">
    <property type="entry name" value="LysR_subst-bd"/>
</dbReference>
<dbReference type="InterPro" id="IPR036390">
    <property type="entry name" value="WH_DNA-bd_sf"/>
</dbReference>
<dbReference type="Pfam" id="PF03466">
    <property type="entry name" value="LysR_substrate"/>
    <property type="match status" value="1"/>
</dbReference>
<name>A0A094JBJ6_9GAMM</name>
<sequence>MHKLLRSMRVFTATVELGSMKAAAEALNLSTSAVSQQIQKMELHAGVGLLNRNTRTLKLTDVGQQVYDNCCRMIALAEQTQDLLNRYQQSPSGELKIAAPAGFGGTMLGEPIRRLQQSYPDMALDIVLQDTPLDPLREGVDIAIQMGPLQDSSLFAHHLSRWRLVLCAAPSYLTRRGLSLPVHPRELASWQRIAHSPSKGRFTTLRNQRLQQVFELPPSQFQVNNMQSVINFTEAGLGYAALPEPDVLALLEQGRLLRLLVDWQLPECNAYALTQAKHMSPKVREALRILKSCFARYNNLRAA</sequence>
<dbReference type="PANTHER" id="PTHR30537:SF30">
    <property type="entry name" value="TRANSCRIPTIONAL REGULATOR-RELATED"/>
    <property type="match status" value="1"/>
</dbReference>
<dbReference type="SUPFAM" id="SSF46785">
    <property type="entry name" value="Winged helix' DNA-binding domain"/>
    <property type="match status" value="1"/>
</dbReference>
<dbReference type="EMBL" id="JPEO01000015">
    <property type="protein sequence ID" value="KFZ36637.1"/>
    <property type="molecule type" value="Genomic_DNA"/>
</dbReference>
<dbReference type="InterPro" id="IPR000847">
    <property type="entry name" value="LysR_HTH_N"/>
</dbReference>
<dbReference type="RefSeq" id="WP_037444467.1">
    <property type="nucleotide sequence ID" value="NZ_JPEO01000015.1"/>
</dbReference>
<comment type="similarity">
    <text evidence="1">Belongs to the LysR transcriptional regulatory family.</text>
</comment>
<evidence type="ECO:0000313" key="7">
    <source>
        <dbReference type="Proteomes" id="UP000029264"/>
    </source>
</evidence>
<dbReference type="PROSITE" id="PS50931">
    <property type="entry name" value="HTH_LYSR"/>
    <property type="match status" value="1"/>
</dbReference>
<dbReference type="GO" id="GO:0003700">
    <property type="term" value="F:DNA-binding transcription factor activity"/>
    <property type="evidence" value="ECO:0007669"/>
    <property type="project" value="InterPro"/>
</dbReference>
<dbReference type="PANTHER" id="PTHR30537">
    <property type="entry name" value="HTH-TYPE TRANSCRIPTIONAL REGULATOR"/>
    <property type="match status" value="1"/>
</dbReference>
<dbReference type="Pfam" id="PF00126">
    <property type="entry name" value="HTH_1"/>
    <property type="match status" value="1"/>
</dbReference>
<keyword evidence="3" id="KW-0238">DNA-binding</keyword>
<dbReference type="GO" id="GO:0006351">
    <property type="term" value="P:DNA-templated transcription"/>
    <property type="evidence" value="ECO:0007669"/>
    <property type="project" value="TreeGrafter"/>
</dbReference>
<keyword evidence="7" id="KW-1185">Reference proteome</keyword>
<dbReference type="CDD" id="cd08422">
    <property type="entry name" value="PBP2_CrgA_like"/>
    <property type="match status" value="1"/>
</dbReference>
<dbReference type="OrthoDB" id="8678019at2"/>
<dbReference type="AlphaFoldDB" id="A0A094JBJ6"/>
<dbReference type="GO" id="GO:0043565">
    <property type="term" value="F:sequence-specific DNA binding"/>
    <property type="evidence" value="ECO:0007669"/>
    <property type="project" value="TreeGrafter"/>
</dbReference>
<dbReference type="Gene3D" id="1.10.10.10">
    <property type="entry name" value="Winged helix-like DNA-binding domain superfamily/Winged helix DNA-binding domain"/>
    <property type="match status" value="1"/>
</dbReference>
<evidence type="ECO:0000313" key="6">
    <source>
        <dbReference type="EMBL" id="KFZ36637.1"/>
    </source>
</evidence>
<keyword evidence="4" id="KW-0804">Transcription</keyword>
<comment type="caution">
    <text evidence="6">The sequence shown here is derived from an EMBL/GenBank/DDBJ whole genome shotgun (WGS) entry which is preliminary data.</text>
</comment>
<reference evidence="6 7" key="1">
    <citation type="submission" date="2014-06" db="EMBL/GenBank/DDBJ databases">
        <title>Shewanella sp. YQH10.</title>
        <authorList>
            <person name="Liu Y."/>
            <person name="Zeng R."/>
        </authorList>
    </citation>
    <scope>NUCLEOTIDE SEQUENCE [LARGE SCALE GENOMIC DNA]</scope>
    <source>
        <strain evidence="6 7">YQH10</strain>
    </source>
</reference>
<dbReference type="InterPro" id="IPR058163">
    <property type="entry name" value="LysR-type_TF_proteobact-type"/>
</dbReference>
<evidence type="ECO:0000256" key="2">
    <source>
        <dbReference type="ARBA" id="ARBA00023015"/>
    </source>
</evidence>
<dbReference type="eggNOG" id="COG0583">
    <property type="taxonomic scope" value="Bacteria"/>
</dbReference>
<evidence type="ECO:0000256" key="4">
    <source>
        <dbReference type="ARBA" id="ARBA00023163"/>
    </source>
</evidence>
<evidence type="ECO:0000259" key="5">
    <source>
        <dbReference type="PROSITE" id="PS50931"/>
    </source>
</evidence>
<dbReference type="Gene3D" id="3.40.190.290">
    <property type="match status" value="1"/>
</dbReference>
<accession>A0A094JBJ6</accession>
<proteinExistence type="inferred from homology"/>
<dbReference type="Proteomes" id="UP000029264">
    <property type="component" value="Unassembled WGS sequence"/>
</dbReference>
<gene>
    <name evidence="6" type="ORF">HR45_15180</name>
</gene>
<feature type="domain" description="HTH lysR-type" evidence="5">
    <location>
        <begin position="1"/>
        <end position="60"/>
    </location>
</feature>
<evidence type="ECO:0000256" key="3">
    <source>
        <dbReference type="ARBA" id="ARBA00023125"/>
    </source>
</evidence>
<protein>
    <recommendedName>
        <fullName evidence="5">HTH lysR-type domain-containing protein</fullName>
    </recommendedName>
</protein>